<dbReference type="SMART" id="SM00749">
    <property type="entry name" value="BON"/>
    <property type="match status" value="2"/>
</dbReference>
<dbReference type="Pfam" id="PF04972">
    <property type="entry name" value="BON"/>
    <property type="match status" value="3"/>
</dbReference>
<evidence type="ECO:0000313" key="3">
    <source>
        <dbReference type="Proteomes" id="UP000460272"/>
    </source>
</evidence>
<dbReference type="EMBL" id="RPFW01000005">
    <property type="protein sequence ID" value="TVZ02264.1"/>
    <property type="molecule type" value="Genomic_DNA"/>
</dbReference>
<dbReference type="AlphaFoldDB" id="A0A6P2BT85"/>
<dbReference type="InterPro" id="IPR051686">
    <property type="entry name" value="Lipoprotein_DolP"/>
</dbReference>
<dbReference type="PANTHER" id="PTHR34606">
    <property type="entry name" value="BON DOMAIN-CONTAINING PROTEIN"/>
    <property type="match status" value="1"/>
</dbReference>
<dbReference type="InterPro" id="IPR014004">
    <property type="entry name" value="Transpt-assoc_nodulatn_dom_bac"/>
</dbReference>
<dbReference type="InterPro" id="IPR007055">
    <property type="entry name" value="BON_dom"/>
</dbReference>
<accession>A0A6P2BT85</accession>
<dbReference type="Gene3D" id="3.30.1340.30">
    <property type="match status" value="3"/>
</dbReference>
<dbReference type="OrthoDB" id="870892at2"/>
<feature type="domain" description="BON" evidence="1">
    <location>
        <begin position="157"/>
        <end position="226"/>
    </location>
</feature>
<dbReference type="PROSITE" id="PS50914">
    <property type="entry name" value="BON"/>
    <property type="match status" value="3"/>
</dbReference>
<dbReference type="Proteomes" id="UP000460272">
    <property type="component" value="Unassembled WGS sequence"/>
</dbReference>
<name>A0A6P2BT85_9ACTN</name>
<dbReference type="PANTHER" id="PTHR34606:SF15">
    <property type="entry name" value="BON DOMAIN-CONTAINING PROTEIN"/>
    <property type="match status" value="1"/>
</dbReference>
<dbReference type="RefSeq" id="WP_145857104.1">
    <property type="nucleotide sequence ID" value="NZ_RPFW01000005.1"/>
</dbReference>
<gene>
    <name evidence="2" type="ORF">EAS64_25930</name>
</gene>
<organism evidence="2 3">
    <name type="scientific">Trebonia kvetii</name>
    <dbReference type="NCBI Taxonomy" id="2480626"/>
    <lineage>
        <taxon>Bacteria</taxon>
        <taxon>Bacillati</taxon>
        <taxon>Actinomycetota</taxon>
        <taxon>Actinomycetes</taxon>
        <taxon>Streptosporangiales</taxon>
        <taxon>Treboniaceae</taxon>
        <taxon>Trebonia</taxon>
    </lineage>
</organism>
<evidence type="ECO:0000259" key="1">
    <source>
        <dbReference type="PROSITE" id="PS50914"/>
    </source>
</evidence>
<sequence length="226" mass="23856">MAPKSPREAVKAAKDIREAVQKELEFDPLVDSSGITVKNMNGDVALNGTVPSYAQYLHAAAAARRVQGVTKVRNHLMVMLPAADYRDDPELTTAANNALALVVTGPGSVEASASDGDVWLTGTVGNRFQRDAVEQAVAGVTGVRGIVDDIEIFSDVEAANVSDLVEDALFRYGLLADDSDIQVGASDGAVTLTGHTRTWAEHDAVIDAAWRGIGVKDVRDDLVVTG</sequence>
<feature type="domain" description="BON" evidence="1">
    <location>
        <begin position="87"/>
        <end position="154"/>
    </location>
</feature>
<proteinExistence type="predicted"/>
<evidence type="ECO:0000313" key="2">
    <source>
        <dbReference type="EMBL" id="TVZ02264.1"/>
    </source>
</evidence>
<reference evidence="2 3" key="1">
    <citation type="submission" date="2018-11" db="EMBL/GenBank/DDBJ databases">
        <title>Trebonia kvetii gen.nov., sp.nov., a novel acidophilic actinobacterium, and proposal of the new actinobacterial family Treboniaceae fam. nov.</title>
        <authorList>
            <person name="Rapoport D."/>
            <person name="Sagova-Mareckova M."/>
            <person name="Sedlacek I."/>
            <person name="Provaznik J."/>
            <person name="Kralova S."/>
            <person name="Pavlinic D."/>
            <person name="Benes V."/>
            <person name="Kopecky J."/>
        </authorList>
    </citation>
    <scope>NUCLEOTIDE SEQUENCE [LARGE SCALE GENOMIC DNA]</scope>
    <source>
        <strain evidence="2 3">15Tr583</strain>
    </source>
</reference>
<keyword evidence="3" id="KW-1185">Reference proteome</keyword>
<protein>
    <submittedName>
        <fullName evidence="2">BON domain-containing protein</fullName>
    </submittedName>
</protein>
<comment type="caution">
    <text evidence="2">The sequence shown here is derived from an EMBL/GenBank/DDBJ whole genome shotgun (WGS) entry which is preliminary data.</text>
</comment>
<feature type="domain" description="BON" evidence="1">
    <location>
        <begin position="12"/>
        <end position="80"/>
    </location>
</feature>